<dbReference type="AlphaFoldDB" id="A0A2S0ULS4"/>
<proteinExistence type="predicted"/>
<evidence type="ECO:0000313" key="1">
    <source>
        <dbReference type="EMBL" id="AWB48769.1"/>
    </source>
</evidence>
<name>A0A2S0ULS4_9RHOB</name>
<dbReference type="KEGG" id="geh:HYN69_09840"/>
<dbReference type="EMBL" id="CP028918">
    <property type="protein sequence ID" value="AWB48769.1"/>
    <property type="molecule type" value="Genomic_DNA"/>
</dbReference>
<keyword evidence="2" id="KW-1185">Reference proteome</keyword>
<evidence type="ECO:0000313" key="2">
    <source>
        <dbReference type="Proteomes" id="UP000244496"/>
    </source>
</evidence>
<dbReference type="Proteomes" id="UP000244496">
    <property type="component" value="Chromosome"/>
</dbReference>
<sequence length="97" mass="10848">MIHEPSLSPRLPDSATLGRMIWLLERMLAQGERASIHYERMAPFSRGTYFRTRNACVALGLVTALGSGRILRPEPQKIRVFLGQVMPRLITVATPAC</sequence>
<gene>
    <name evidence="1" type="ORF">HYN69_09840</name>
</gene>
<protein>
    <submittedName>
        <fullName evidence="1">Uncharacterized protein</fullName>
    </submittedName>
</protein>
<dbReference type="RefSeq" id="WP_108435588.1">
    <property type="nucleotide sequence ID" value="NZ_CP028918.1"/>
</dbReference>
<organism evidence="1 2">
    <name type="scientific">Paragemmobacter aquarius</name>
    <dbReference type="NCBI Taxonomy" id="2169400"/>
    <lineage>
        <taxon>Bacteria</taxon>
        <taxon>Pseudomonadati</taxon>
        <taxon>Pseudomonadota</taxon>
        <taxon>Alphaproteobacteria</taxon>
        <taxon>Rhodobacterales</taxon>
        <taxon>Paracoccaceae</taxon>
        <taxon>Paragemmobacter</taxon>
    </lineage>
</organism>
<accession>A0A2S0ULS4</accession>
<reference evidence="1 2" key="1">
    <citation type="submission" date="2018-04" db="EMBL/GenBank/DDBJ databases">
        <title>Genome sequencing of Gemmobacter.</title>
        <authorList>
            <person name="Yi H."/>
            <person name="Baek M.-G."/>
        </authorList>
    </citation>
    <scope>NUCLEOTIDE SEQUENCE [LARGE SCALE GENOMIC DNA]</scope>
    <source>
        <strain evidence="1 2">HYN0069</strain>
    </source>
</reference>